<sequence length="470" mass="51844">MSSPAPTRRSRTFRPPKYSYDFSHLKSFPRRLLFPPHSGVGRVRSFKLTPVYDITLNDVLEGKHLPPITLKDFEDYLVFEAHSAENLYFICWLRDYTTAYNRWQESQAALPEEKRQTANAELTVSFARARGTFFDPSSHLELNLPGELVEQLLKDTQSIASPSPDLLADVQKHVEGMLRESLMKFVVGSCRNSGRRRGLFAIAVGLAAMAVGLAPVLMSILRGENRWVRLAALFPFWFGAMTAIAGFHGVCVVIFLFGDARQLYPYELCRPMLPAIQPLAPLTLPLPATAKSDAASTNESRRSSLDAGNTAKAGSASPWGDDKSIPMSPINGQAESTAVHSSTGHKSLVNRGSRSSDYLPETAGFIHPYYEPSITATSTNAHSSTNGSSSAAPYKFDFDTLPQPSPKRLDDDDKHWSHFLRERGVFSSLTKVFSPAVTRAQWDIVMRSAILGVLVALILGGICIAIPFKH</sequence>
<keyword evidence="2" id="KW-0472">Membrane</keyword>
<reference evidence="3 4" key="1">
    <citation type="submission" date="2014-04" db="EMBL/GenBank/DDBJ databases">
        <authorList>
            <consortium name="DOE Joint Genome Institute"/>
            <person name="Kuo A."/>
            <person name="Girlanda M."/>
            <person name="Perotto S."/>
            <person name="Kohler A."/>
            <person name="Nagy L.G."/>
            <person name="Floudas D."/>
            <person name="Copeland A."/>
            <person name="Barry K.W."/>
            <person name="Cichocki N."/>
            <person name="Veneault-Fourrey C."/>
            <person name="LaButti K."/>
            <person name="Lindquist E.A."/>
            <person name="Lipzen A."/>
            <person name="Lundell T."/>
            <person name="Morin E."/>
            <person name="Murat C."/>
            <person name="Sun H."/>
            <person name="Tunlid A."/>
            <person name="Henrissat B."/>
            <person name="Grigoriev I.V."/>
            <person name="Hibbett D.S."/>
            <person name="Martin F."/>
            <person name="Nordberg H.P."/>
            <person name="Cantor M.N."/>
            <person name="Hua S.X."/>
        </authorList>
    </citation>
    <scope>NUCLEOTIDE SEQUENCE [LARGE SCALE GENOMIC DNA]</scope>
    <source>
        <strain evidence="3 4">MUT 4182</strain>
    </source>
</reference>
<evidence type="ECO:0000256" key="2">
    <source>
        <dbReference type="SAM" id="Phobius"/>
    </source>
</evidence>
<keyword evidence="2" id="KW-1133">Transmembrane helix</keyword>
<organism evidence="3 4">
    <name type="scientific">Tulasnella calospora MUT 4182</name>
    <dbReference type="NCBI Taxonomy" id="1051891"/>
    <lineage>
        <taxon>Eukaryota</taxon>
        <taxon>Fungi</taxon>
        <taxon>Dikarya</taxon>
        <taxon>Basidiomycota</taxon>
        <taxon>Agaricomycotina</taxon>
        <taxon>Agaricomycetes</taxon>
        <taxon>Cantharellales</taxon>
        <taxon>Tulasnellaceae</taxon>
        <taxon>Tulasnella</taxon>
    </lineage>
</organism>
<evidence type="ECO:0000313" key="3">
    <source>
        <dbReference type="EMBL" id="KIO27126.1"/>
    </source>
</evidence>
<feature type="transmembrane region" description="Helical" evidence="2">
    <location>
        <begin position="199"/>
        <end position="221"/>
    </location>
</feature>
<dbReference type="SUPFAM" id="SSF48097">
    <property type="entry name" value="Regulator of G-protein signaling, RGS"/>
    <property type="match status" value="1"/>
</dbReference>
<feature type="region of interest" description="Disordered" evidence="1">
    <location>
        <begin position="291"/>
        <end position="355"/>
    </location>
</feature>
<feature type="compositionally biased region" description="Polar residues" evidence="1">
    <location>
        <begin position="330"/>
        <end position="355"/>
    </location>
</feature>
<evidence type="ECO:0000256" key="1">
    <source>
        <dbReference type="SAM" id="MobiDB-lite"/>
    </source>
</evidence>
<proteinExistence type="predicted"/>
<gene>
    <name evidence="3" type="ORF">M407DRAFT_243462</name>
</gene>
<dbReference type="Proteomes" id="UP000054248">
    <property type="component" value="Unassembled WGS sequence"/>
</dbReference>
<dbReference type="PANTHER" id="PTHR39466">
    <property type="entry name" value="RGS DOMAIN-CONTAINING PROTEIN"/>
    <property type="match status" value="1"/>
</dbReference>
<name>A0A0C3QJ97_9AGAM</name>
<protein>
    <recommendedName>
        <fullName evidence="5">RGS domain-containing protein</fullName>
    </recommendedName>
</protein>
<reference evidence="4" key="2">
    <citation type="submission" date="2015-01" db="EMBL/GenBank/DDBJ databases">
        <title>Evolutionary Origins and Diversification of the Mycorrhizal Mutualists.</title>
        <authorList>
            <consortium name="DOE Joint Genome Institute"/>
            <consortium name="Mycorrhizal Genomics Consortium"/>
            <person name="Kohler A."/>
            <person name="Kuo A."/>
            <person name="Nagy L.G."/>
            <person name="Floudas D."/>
            <person name="Copeland A."/>
            <person name="Barry K.W."/>
            <person name="Cichocki N."/>
            <person name="Veneault-Fourrey C."/>
            <person name="LaButti K."/>
            <person name="Lindquist E.A."/>
            <person name="Lipzen A."/>
            <person name="Lundell T."/>
            <person name="Morin E."/>
            <person name="Murat C."/>
            <person name="Riley R."/>
            <person name="Ohm R."/>
            <person name="Sun H."/>
            <person name="Tunlid A."/>
            <person name="Henrissat B."/>
            <person name="Grigoriev I.V."/>
            <person name="Hibbett D.S."/>
            <person name="Martin F."/>
        </authorList>
    </citation>
    <scope>NUCLEOTIDE SEQUENCE [LARGE SCALE GENOMIC DNA]</scope>
    <source>
        <strain evidence="4">MUT 4182</strain>
    </source>
</reference>
<dbReference type="Gene3D" id="1.10.167.10">
    <property type="entry name" value="Regulator of G-protein Signalling 4, domain 2"/>
    <property type="match status" value="1"/>
</dbReference>
<dbReference type="OrthoDB" id="3232309at2759"/>
<feature type="transmembrane region" description="Helical" evidence="2">
    <location>
        <begin position="449"/>
        <end position="468"/>
    </location>
</feature>
<dbReference type="STRING" id="1051891.A0A0C3QJ97"/>
<dbReference type="InterPro" id="IPR036305">
    <property type="entry name" value="RGS_sf"/>
</dbReference>
<dbReference type="PANTHER" id="PTHR39466:SF1">
    <property type="entry name" value="RGS DOMAIN-CONTAINING PROTEIN"/>
    <property type="match status" value="1"/>
</dbReference>
<accession>A0A0C3QJ97</accession>
<dbReference type="HOGENOM" id="CLU_008678_1_0_1"/>
<keyword evidence="2" id="KW-0812">Transmembrane</keyword>
<evidence type="ECO:0008006" key="5">
    <source>
        <dbReference type="Google" id="ProtNLM"/>
    </source>
</evidence>
<dbReference type="EMBL" id="KN823014">
    <property type="protein sequence ID" value="KIO27126.1"/>
    <property type="molecule type" value="Genomic_DNA"/>
</dbReference>
<dbReference type="AlphaFoldDB" id="A0A0C3QJ97"/>
<evidence type="ECO:0000313" key="4">
    <source>
        <dbReference type="Proteomes" id="UP000054248"/>
    </source>
</evidence>
<feature type="transmembrane region" description="Helical" evidence="2">
    <location>
        <begin position="233"/>
        <end position="257"/>
    </location>
</feature>
<dbReference type="InterPro" id="IPR044926">
    <property type="entry name" value="RGS_subdomain_2"/>
</dbReference>
<keyword evidence="4" id="KW-1185">Reference proteome</keyword>